<dbReference type="SMART" id="SM01294">
    <property type="entry name" value="PKS_PP_betabranch"/>
    <property type="match status" value="1"/>
</dbReference>
<dbReference type="InterPro" id="IPR006162">
    <property type="entry name" value="Ppantetheine_attach_site"/>
</dbReference>
<dbReference type="InterPro" id="IPR016039">
    <property type="entry name" value="Thiolase-like"/>
</dbReference>
<dbReference type="PANTHER" id="PTHR43775:SF51">
    <property type="entry name" value="INACTIVE PHENOLPHTHIOCEROL SYNTHESIS POLYKETIDE SYNTHASE TYPE I PKS1-RELATED"/>
    <property type="match status" value="1"/>
</dbReference>
<dbReference type="GO" id="GO:0004315">
    <property type="term" value="F:3-oxoacyl-[acyl-carrier-protein] synthase activity"/>
    <property type="evidence" value="ECO:0007669"/>
    <property type="project" value="InterPro"/>
</dbReference>
<dbReference type="InterPro" id="IPR009081">
    <property type="entry name" value="PP-bd_ACP"/>
</dbReference>
<dbReference type="SMART" id="SM00825">
    <property type="entry name" value="PKS_KS"/>
    <property type="match status" value="1"/>
</dbReference>
<dbReference type="AlphaFoldDB" id="A0A0L8MVH2"/>
<evidence type="ECO:0000313" key="9">
    <source>
        <dbReference type="Proteomes" id="UP000037084"/>
    </source>
</evidence>
<evidence type="ECO:0000256" key="2">
    <source>
        <dbReference type="ARBA" id="ARBA00022553"/>
    </source>
</evidence>
<dbReference type="InterPro" id="IPR036736">
    <property type="entry name" value="ACP-like_sf"/>
</dbReference>
<feature type="domain" description="Carrier" evidence="6">
    <location>
        <begin position="132"/>
        <end position="207"/>
    </location>
</feature>
<accession>A0A0L8MVH2</accession>
<proteinExistence type="predicted"/>
<keyword evidence="1" id="KW-0596">Phosphopantetheine</keyword>
<dbReference type="InterPro" id="IPR014030">
    <property type="entry name" value="Ketoacyl_synth_N"/>
</dbReference>
<keyword evidence="3" id="KW-0808">Transferase</keyword>
<evidence type="ECO:0000256" key="5">
    <source>
        <dbReference type="ARBA" id="ARBA00023315"/>
    </source>
</evidence>
<dbReference type="Pfam" id="PF00550">
    <property type="entry name" value="PP-binding"/>
    <property type="match status" value="1"/>
</dbReference>
<dbReference type="SUPFAM" id="SSF51735">
    <property type="entry name" value="NAD(P)-binding Rossmann-fold domains"/>
    <property type="match status" value="1"/>
</dbReference>
<keyword evidence="5" id="KW-0012">Acyltransferase</keyword>
<keyword evidence="2" id="KW-0597">Phosphoprotein</keyword>
<dbReference type="Gene3D" id="3.40.50.720">
    <property type="entry name" value="NAD(P)-binding Rossmann-like Domain"/>
    <property type="match status" value="1"/>
</dbReference>
<comment type="caution">
    <text evidence="8">The sequence shown here is derived from an EMBL/GenBank/DDBJ whole genome shotgun (WGS) entry which is preliminary data.</text>
</comment>
<evidence type="ECO:0000313" key="8">
    <source>
        <dbReference type="EMBL" id="KOG54397.1"/>
    </source>
</evidence>
<dbReference type="CDD" id="cd00833">
    <property type="entry name" value="PKS"/>
    <property type="match status" value="1"/>
</dbReference>
<name>A0A0L8MVH2_STRVG</name>
<dbReference type="Gene3D" id="1.10.1200.10">
    <property type="entry name" value="ACP-like"/>
    <property type="match status" value="1"/>
</dbReference>
<dbReference type="PROSITE" id="PS50075">
    <property type="entry name" value="CARRIER"/>
    <property type="match status" value="1"/>
</dbReference>
<evidence type="ECO:0000256" key="1">
    <source>
        <dbReference type="ARBA" id="ARBA00022450"/>
    </source>
</evidence>
<protein>
    <submittedName>
        <fullName evidence="8">Uncharacterized protein</fullName>
    </submittedName>
</protein>
<feature type="non-terminal residue" evidence="8">
    <location>
        <position position="548"/>
    </location>
</feature>
<dbReference type="Pfam" id="PF02801">
    <property type="entry name" value="Ketoacyl-synt_C"/>
    <property type="match status" value="1"/>
</dbReference>
<dbReference type="InterPro" id="IPR020806">
    <property type="entry name" value="PKS_PP-bd"/>
</dbReference>
<dbReference type="InterPro" id="IPR050091">
    <property type="entry name" value="PKS_NRPS_Biosynth_Enz"/>
</dbReference>
<dbReference type="PROSITE" id="PS00606">
    <property type="entry name" value="KS3_1"/>
    <property type="match status" value="1"/>
</dbReference>
<dbReference type="GO" id="GO:0017000">
    <property type="term" value="P:antibiotic biosynthetic process"/>
    <property type="evidence" value="ECO:0007669"/>
    <property type="project" value="UniProtKB-ARBA"/>
</dbReference>
<feature type="non-terminal residue" evidence="8">
    <location>
        <position position="1"/>
    </location>
</feature>
<dbReference type="Gene3D" id="3.40.47.10">
    <property type="match status" value="1"/>
</dbReference>
<dbReference type="InterPro" id="IPR036291">
    <property type="entry name" value="NAD(P)-bd_dom_sf"/>
</dbReference>
<feature type="domain" description="Ketosynthase family 3 (KS3)" evidence="7">
    <location>
        <begin position="234"/>
        <end position="548"/>
    </location>
</feature>
<evidence type="ECO:0000256" key="3">
    <source>
        <dbReference type="ARBA" id="ARBA00022679"/>
    </source>
</evidence>
<gene>
    <name evidence="8" type="ORF">ADK75_14275</name>
</gene>
<dbReference type="SUPFAM" id="SSF53901">
    <property type="entry name" value="Thiolase-like"/>
    <property type="match status" value="1"/>
</dbReference>
<dbReference type="EMBL" id="LGUV01000145">
    <property type="protein sequence ID" value="KOG54397.1"/>
    <property type="molecule type" value="Genomic_DNA"/>
</dbReference>
<sequence length="548" mass="57629">NYAAANTYLDALAHHRHHHNLPATSLAWGLWDTSTGSMAAQFSEADIKRWAAKGILALTPERGMELFDAALASGEPGLVPIELDLKALRSPEQTAPALLRTLVRAPRRRAAAATGSSWAERTAALPPADRRRAASELIRSTVAAVLGLAGPAAVNDSGPFIQLGMDSLTGMELRRRLASDTGIAVPATAVFDHPTPGALTDFVLAELARIAGEAAARPSPDSAAAATTGIAPDDDPIVIVGMACRYPGDTRSPDDLWQLVADGVDAIGPFPTNRDWDLDDLYDPDPTRAGKSYTRHGGFLYDADRFDAEFFGVSPREAFAIDPQQRLLLETTWEGFEQAGIDPATLRGSRTGVFVGTMYDDYASRLSSVPVEYEGYLSTGSAGSVASGRLSYTFGLEGPAITVDTACSSSLVALHLAAQALRQGECTLAVAGGATVMATPRPFVEFSRQRGLAPDGRVKSFSASADGTTWSEGVGILLLERLSDARRNGHQVLAVVRGSAVNQDGASNGLTAPNGPSQERVIREALTASGLTPTDIDAVEAHGTGTTL</sequence>
<dbReference type="PATRIC" id="fig|1961.12.peg.3299"/>
<dbReference type="PROSITE" id="PS00012">
    <property type="entry name" value="PHOSPHOPANTETHEINE"/>
    <property type="match status" value="1"/>
</dbReference>
<dbReference type="SUPFAM" id="SSF47336">
    <property type="entry name" value="ACP-like"/>
    <property type="match status" value="1"/>
</dbReference>
<dbReference type="Proteomes" id="UP000037084">
    <property type="component" value="Unassembled WGS sequence"/>
</dbReference>
<organism evidence="8 9">
    <name type="scientific">Streptomyces virginiae</name>
    <name type="common">Streptomyces cinnamonensis</name>
    <dbReference type="NCBI Taxonomy" id="1961"/>
    <lineage>
        <taxon>Bacteria</taxon>
        <taxon>Bacillati</taxon>
        <taxon>Actinomycetota</taxon>
        <taxon>Actinomycetes</taxon>
        <taxon>Kitasatosporales</taxon>
        <taxon>Streptomycetaceae</taxon>
        <taxon>Streptomyces</taxon>
    </lineage>
</organism>
<evidence type="ECO:0000259" key="7">
    <source>
        <dbReference type="PROSITE" id="PS52004"/>
    </source>
</evidence>
<dbReference type="RefSeq" id="WP_159040345.1">
    <property type="nucleotide sequence ID" value="NZ_LGUV01000145.1"/>
</dbReference>
<dbReference type="InterPro" id="IPR018201">
    <property type="entry name" value="Ketoacyl_synth_AS"/>
</dbReference>
<evidence type="ECO:0000256" key="4">
    <source>
        <dbReference type="ARBA" id="ARBA00023268"/>
    </source>
</evidence>
<dbReference type="GO" id="GO:0031177">
    <property type="term" value="F:phosphopantetheine binding"/>
    <property type="evidence" value="ECO:0007669"/>
    <property type="project" value="InterPro"/>
</dbReference>
<dbReference type="SMART" id="SM00823">
    <property type="entry name" value="PKS_PP"/>
    <property type="match status" value="1"/>
</dbReference>
<dbReference type="Pfam" id="PF08659">
    <property type="entry name" value="KR"/>
    <property type="match status" value="1"/>
</dbReference>
<keyword evidence="4" id="KW-0511">Multifunctional enzyme</keyword>
<evidence type="ECO:0000259" key="6">
    <source>
        <dbReference type="PROSITE" id="PS50075"/>
    </source>
</evidence>
<dbReference type="PROSITE" id="PS52004">
    <property type="entry name" value="KS3_2"/>
    <property type="match status" value="1"/>
</dbReference>
<dbReference type="PANTHER" id="PTHR43775">
    <property type="entry name" value="FATTY ACID SYNTHASE"/>
    <property type="match status" value="1"/>
</dbReference>
<reference evidence="9" key="1">
    <citation type="submission" date="2015-07" db="EMBL/GenBank/DDBJ databases">
        <authorList>
            <consortium name="Consortium for Microbial Forensics and Genomics (microFORGE)"/>
            <person name="Knight B.M."/>
            <person name="Roberts D.P."/>
            <person name="Lin D."/>
            <person name="Hari K."/>
            <person name="Fletcher J."/>
            <person name="Melcher U."/>
            <person name="Blagden T."/>
            <person name="Winegar R.A."/>
        </authorList>
    </citation>
    <scope>NUCLEOTIDE SEQUENCE [LARGE SCALE GENOMIC DNA]</scope>
    <source>
        <strain evidence="9">NRRL B-1447</strain>
    </source>
</reference>
<dbReference type="GO" id="GO:0006633">
    <property type="term" value="P:fatty acid biosynthetic process"/>
    <property type="evidence" value="ECO:0007669"/>
    <property type="project" value="InterPro"/>
</dbReference>
<dbReference type="OrthoDB" id="9778690at2"/>
<dbReference type="GO" id="GO:0004312">
    <property type="term" value="F:fatty acid synthase activity"/>
    <property type="evidence" value="ECO:0007669"/>
    <property type="project" value="TreeGrafter"/>
</dbReference>
<dbReference type="Pfam" id="PF00109">
    <property type="entry name" value="ketoacyl-synt"/>
    <property type="match status" value="1"/>
</dbReference>
<dbReference type="InterPro" id="IPR014031">
    <property type="entry name" value="Ketoacyl_synth_C"/>
</dbReference>
<dbReference type="InterPro" id="IPR020841">
    <property type="entry name" value="PKS_Beta-ketoAc_synthase_dom"/>
</dbReference>
<dbReference type="InterPro" id="IPR013968">
    <property type="entry name" value="PKS_KR"/>
</dbReference>